<gene>
    <name evidence="6" type="ORF">CL55_00003760</name>
</gene>
<evidence type="ECO:0000256" key="3">
    <source>
        <dbReference type="ARBA" id="ARBA00023136"/>
    </source>
</evidence>
<feature type="transmembrane region" description="Helical" evidence="4">
    <location>
        <begin position="208"/>
        <end position="232"/>
    </location>
</feature>
<dbReference type="InterPro" id="IPR011701">
    <property type="entry name" value="MFS"/>
</dbReference>
<dbReference type="HOGENOM" id="CLU_047644_2_0_4"/>
<feature type="domain" description="Major facilitator superfamily (MFS) profile" evidence="5">
    <location>
        <begin position="213"/>
        <end position="399"/>
    </location>
</feature>
<evidence type="ECO:0000259" key="5">
    <source>
        <dbReference type="PROSITE" id="PS50850"/>
    </source>
</evidence>
<feature type="transmembrane region" description="Helical" evidence="4">
    <location>
        <begin position="304"/>
        <end position="329"/>
    </location>
</feature>
<feature type="transmembrane region" description="Helical" evidence="4">
    <location>
        <begin position="12"/>
        <end position="31"/>
    </location>
</feature>
<proteinExistence type="predicted"/>
<dbReference type="GO" id="GO:0022857">
    <property type="term" value="F:transmembrane transporter activity"/>
    <property type="evidence" value="ECO:0007669"/>
    <property type="project" value="InterPro"/>
</dbReference>
<evidence type="ECO:0000256" key="4">
    <source>
        <dbReference type="SAM" id="Phobius"/>
    </source>
</evidence>
<dbReference type="PATRIC" id="fig|576611.7.peg.377"/>
<dbReference type="STRING" id="1835254.CL55_00003760"/>
<protein>
    <submittedName>
        <fullName evidence="6">Arabinose efflux permease</fullName>
    </submittedName>
</protein>
<dbReference type="PANTHER" id="PTHR23534:SF1">
    <property type="entry name" value="MAJOR FACILITATOR SUPERFAMILY PROTEIN"/>
    <property type="match status" value="1"/>
</dbReference>
<feature type="transmembrane region" description="Helical" evidence="4">
    <location>
        <begin position="252"/>
        <end position="272"/>
    </location>
</feature>
<dbReference type="PANTHER" id="PTHR23534">
    <property type="entry name" value="MFS PERMEASE"/>
    <property type="match status" value="1"/>
</dbReference>
<feature type="transmembrane region" description="Helical" evidence="4">
    <location>
        <begin position="279"/>
        <end position="298"/>
    </location>
</feature>
<sequence length="399" mass="42560">MNKHPLLNKNLVLLILCQGLFLTNNVTFIAINGLVGLSLSPVAWMTTLPVMGYVVGGAFSTSIVAKTQNCFGRKISFQLGLLVAVFSALLCAYAAVSKNFWLLVLGTFIAGYYSANGQLYRFAAAELTAVSQRDKAVSWVLAGGILGAVIGPNLASWTKDFFDTAFLGAYLSLSIAGLIGIFVMQFIHFPDEFKTQHSLSAGRSLKTILQQPVFMVAVIGASLGYGVMNLLMAATPLAMQICGLPFSDTAIVLEWHVIGMFAPGFFTGSLIQRFGTLKIMGVGVALNLLCIAIALTGVNFHQFLIALFLLGVGWNFLFTGSTSLAMTAYRPEERDKAQAAINFFVFGTMAFTSFGSGALITSQGWNILNLGSLLPVAVTAGALLWLSANRKKASASPTV</sequence>
<feature type="transmembrane region" description="Helical" evidence="4">
    <location>
        <begin position="136"/>
        <end position="155"/>
    </location>
</feature>
<dbReference type="Pfam" id="PF07690">
    <property type="entry name" value="MFS_1"/>
    <property type="match status" value="2"/>
</dbReference>
<dbReference type="PROSITE" id="PS50850">
    <property type="entry name" value="MFS"/>
    <property type="match status" value="1"/>
</dbReference>
<keyword evidence="7" id="KW-1185">Reference proteome</keyword>
<evidence type="ECO:0000256" key="2">
    <source>
        <dbReference type="ARBA" id="ARBA00022989"/>
    </source>
</evidence>
<evidence type="ECO:0000256" key="1">
    <source>
        <dbReference type="ARBA" id="ARBA00022692"/>
    </source>
</evidence>
<dbReference type="KEGG" id="pdq:CL55_00003760"/>
<dbReference type="SUPFAM" id="SSF103473">
    <property type="entry name" value="MFS general substrate transporter"/>
    <property type="match status" value="1"/>
</dbReference>
<feature type="transmembrane region" description="Helical" evidence="4">
    <location>
        <begin position="341"/>
        <end position="361"/>
    </location>
</feature>
<feature type="transmembrane region" description="Helical" evidence="4">
    <location>
        <begin position="43"/>
        <end position="65"/>
    </location>
</feature>
<accession>A0A0E3UZU7</accession>
<feature type="transmembrane region" description="Helical" evidence="4">
    <location>
        <begin position="102"/>
        <end position="124"/>
    </location>
</feature>
<keyword evidence="3 4" id="KW-0472">Membrane</keyword>
<reference evidence="6 7" key="1">
    <citation type="submission" date="2014-03" db="EMBL/GenBank/DDBJ databases">
        <title>Genome of Polynucleobacter strain MWH-MoK4.</title>
        <authorList>
            <person name="Hahn M.W."/>
        </authorList>
    </citation>
    <scope>NUCLEOTIDE SEQUENCE [LARGE SCALE GENOMIC DNA]</scope>
    <source>
        <strain evidence="6 7">MWH-MoK4</strain>
    </source>
</reference>
<keyword evidence="2 4" id="KW-1133">Transmembrane helix</keyword>
<dbReference type="EMBL" id="CP007501">
    <property type="protein sequence ID" value="AKD24709.1"/>
    <property type="molecule type" value="Genomic_DNA"/>
</dbReference>
<keyword evidence="1 4" id="KW-0812">Transmembrane</keyword>
<feature type="transmembrane region" description="Helical" evidence="4">
    <location>
        <begin position="167"/>
        <end position="187"/>
    </location>
</feature>
<feature type="transmembrane region" description="Helical" evidence="4">
    <location>
        <begin position="367"/>
        <end position="386"/>
    </location>
</feature>
<name>A0A0E3UZU7_9BURK</name>
<dbReference type="InterPro" id="IPR020846">
    <property type="entry name" value="MFS_dom"/>
</dbReference>
<organism evidence="6 7">
    <name type="scientific">Polynucleobacter duraquae</name>
    <dbReference type="NCBI Taxonomy" id="1835254"/>
    <lineage>
        <taxon>Bacteria</taxon>
        <taxon>Pseudomonadati</taxon>
        <taxon>Pseudomonadota</taxon>
        <taxon>Betaproteobacteria</taxon>
        <taxon>Burkholderiales</taxon>
        <taxon>Burkholderiaceae</taxon>
        <taxon>Polynucleobacter</taxon>
    </lineage>
</organism>
<evidence type="ECO:0000313" key="6">
    <source>
        <dbReference type="EMBL" id="AKD24709.1"/>
    </source>
</evidence>
<dbReference type="Gene3D" id="1.20.1250.20">
    <property type="entry name" value="MFS general substrate transporter like domains"/>
    <property type="match status" value="1"/>
</dbReference>
<dbReference type="InterPro" id="IPR036259">
    <property type="entry name" value="MFS_trans_sf"/>
</dbReference>
<evidence type="ECO:0000313" key="7">
    <source>
        <dbReference type="Proteomes" id="UP000061135"/>
    </source>
</evidence>
<dbReference type="AlphaFoldDB" id="A0A0E3UZU7"/>
<dbReference type="Proteomes" id="UP000061135">
    <property type="component" value="Chromosome"/>
</dbReference>
<feature type="transmembrane region" description="Helical" evidence="4">
    <location>
        <begin position="77"/>
        <end position="96"/>
    </location>
</feature>